<evidence type="ECO:0000256" key="1">
    <source>
        <dbReference type="SAM" id="SignalP"/>
    </source>
</evidence>
<proteinExistence type="predicted"/>
<reference evidence="2" key="1">
    <citation type="submission" date="2021-02" db="EMBL/GenBank/DDBJ databases">
        <authorList>
            <person name="Dougan E. K."/>
            <person name="Rhodes N."/>
            <person name="Thang M."/>
            <person name="Chan C."/>
        </authorList>
    </citation>
    <scope>NUCLEOTIDE SEQUENCE</scope>
</reference>
<dbReference type="Proteomes" id="UP000626109">
    <property type="component" value="Unassembled WGS sequence"/>
</dbReference>
<gene>
    <name evidence="2" type="ORF">PGLA2088_LOCUS19541</name>
</gene>
<keyword evidence="1" id="KW-0732">Signal</keyword>
<evidence type="ECO:0000313" key="3">
    <source>
        <dbReference type="Proteomes" id="UP000626109"/>
    </source>
</evidence>
<organism evidence="2 3">
    <name type="scientific">Polarella glacialis</name>
    <name type="common">Dinoflagellate</name>
    <dbReference type="NCBI Taxonomy" id="89957"/>
    <lineage>
        <taxon>Eukaryota</taxon>
        <taxon>Sar</taxon>
        <taxon>Alveolata</taxon>
        <taxon>Dinophyceae</taxon>
        <taxon>Suessiales</taxon>
        <taxon>Suessiaceae</taxon>
        <taxon>Polarella</taxon>
    </lineage>
</organism>
<accession>A0A813J820</accession>
<dbReference type="Gene3D" id="3.40.1310.20">
    <property type="match status" value="1"/>
</dbReference>
<evidence type="ECO:0008006" key="4">
    <source>
        <dbReference type="Google" id="ProtNLM"/>
    </source>
</evidence>
<dbReference type="AlphaFoldDB" id="A0A813J820"/>
<feature type="signal peptide" evidence="1">
    <location>
        <begin position="1"/>
        <end position="18"/>
    </location>
</feature>
<sequence length="450" mass="51170">MAKRALVALIRTLGATYSVQVSCCRESADAIVVASSFREVVLRTHPDRGGNQSDQQRLNDARAQWDAVPRSSVPVSVLATAKKDDKKSRKEYRIQSEAVLLTYQGFPSVQSWPRFLSFIEARLAQWNVKHWSATLELNLDRSPHAHLMLQFKAQVDRTTATFVYERIRPNASVADLCGEGMGRRKPQQSMNRGFFYVWADKVGTCRNYSPCWAAEGFRYQVLGAWPEQLWKQRKLSSAMYKKYLHLARDGVPFRKRNLEEVLQEEERLELSKEIAATSKRLRSDPSLFQVFPVIPEASAWLELFKKDAARYPLLIVLGASMSGKTEWAKSLFQHALELKMGCLAFFPDGLRGFDRKAHDVLILDDVRDLKFLTDNQDKLQGKHDAALEFASTPGGQCKYEKYLYKVPIVVTANFSTANLSYLDSHNWLSNPGNRTVVHYQGWARPSAQAA</sequence>
<feature type="chain" id="PRO_5032995238" description="Replication-associated protein" evidence="1">
    <location>
        <begin position="19"/>
        <end position="450"/>
    </location>
</feature>
<evidence type="ECO:0000313" key="2">
    <source>
        <dbReference type="EMBL" id="CAE8675765.1"/>
    </source>
</evidence>
<comment type="caution">
    <text evidence="2">The sequence shown here is derived from an EMBL/GenBank/DDBJ whole genome shotgun (WGS) entry which is preliminary data.</text>
</comment>
<name>A0A813J820_POLGL</name>
<dbReference type="EMBL" id="CAJNNW010025140">
    <property type="protein sequence ID" value="CAE8675765.1"/>
    <property type="molecule type" value="Genomic_DNA"/>
</dbReference>
<protein>
    <recommendedName>
        <fullName evidence="4">Replication-associated protein</fullName>
    </recommendedName>
</protein>